<dbReference type="RefSeq" id="WP_105338501.1">
    <property type="nucleotide sequence ID" value="NZ_PUHZ01000024.1"/>
</dbReference>
<comment type="caution">
    <text evidence="2">The sequence shown here is derived from an EMBL/GenBank/DDBJ whole genome shotgun (WGS) entry which is preliminary data.</text>
</comment>
<dbReference type="AlphaFoldDB" id="A0A2S8GFP7"/>
<sequence length="75" mass="8296">MTTKLAILLTIAVISLAVILGCGGIFLFLNPNNQRDVERATMIGSGVGMATWLPIGIIWFLWALRVRKERAARKK</sequence>
<dbReference type="EMBL" id="PUHZ01000024">
    <property type="protein sequence ID" value="PQO43288.1"/>
    <property type="molecule type" value="Genomic_DNA"/>
</dbReference>
<feature type="transmembrane region" description="Helical" evidence="1">
    <location>
        <begin position="7"/>
        <end position="29"/>
    </location>
</feature>
<keyword evidence="1" id="KW-1133">Transmembrane helix</keyword>
<proteinExistence type="predicted"/>
<dbReference type="Proteomes" id="UP000237819">
    <property type="component" value="Unassembled WGS sequence"/>
</dbReference>
<organism evidence="2 3">
    <name type="scientific">Blastopirellula marina</name>
    <dbReference type="NCBI Taxonomy" id="124"/>
    <lineage>
        <taxon>Bacteria</taxon>
        <taxon>Pseudomonadati</taxon>
        <taxon>Planctomycetota</taxon>
        <taxon>Planctomycetia</taxon>
        <taxon>Pirellulales</taxon>
        <taxon>Pirellulaceae</taxon>
        <taxon>Blastopirellula</taxon>
    </lineage>
</organism>
<dbReference type="PROSITE" id="PS51257">
    <property type="entry name" value="PROKAR_LIPOPROTEIN"/>
    <property type="match status" value="1"/>
</dbReference>
<protein>
    <submittedName>
        <fullName evidence="2">Uncharacterized protein</fullName>
    </submittedName>
</protein>
<keyword evidence="1" id="KW-0472">Membrane</keyword>
<evidence type="ECO:0000313" key="2">
    <source>
        <dbReference type="EMBL" id="PQO43288.1"/>
    </source>
</evidence>
<evidence type="ECO:0000313" key="3">
    <source>
        <dbReference type="Proteomes" id="UP000237819"/>
    </source>
</evidence>
<reference evidence="2 3" key="1">
    <citation type="submission" date="2018-02" db="EMBL/GenBank/DDBJ databases">
        <title>Comparative genomes isolates from brazilian mangrove.</title>
        <authorList>
            <person name="Araujo J.E."/>
            <person name="Taketani R.G."/>
            <person name="Silva M.C.P."/>
            <person name="Loureco M.V."/>
            <person name="Andreote F.D."/>
        </authorList>
    </citation>
    <scope>NUCLEOTIDE SEQUENCE [LARGE SCALE GENOMIC DNA]</scope>
    <source>
        <strain evidence="2 3">Nap-Phe MGV</strain>
    </source>
</reference>
<evidence type="ECO:0000256" key="1">
    <source>
        <dbReference type="SAM" id="Phobius"/>
    </source>
</evidence>
<name>A0A2S8GFP7_9BACT</name>
<feature type="transmembrane region" description="Helical" evidence="1">
    <location>
        <begin position="41"/>
        <end position="64"/>
    </location>
</feature>
<keyword evidence="1" id="KW-0812">Transmembrane</keyword>
<gene>
    <name evidence="2" type="ORF">C5Y93_26710</name>
</gene>
<accession>A0A2S8GFP7</accession>